<evidence type="ECO:0000313" key="4">
    <source>
        <dbReference type="Proteomes" id="UP000009374"/>
    </source>
</evidence>
<keyword evidence="1" id="KW-0472">Membrane</keyword>
<accession>C6HVD8</accession>
<dbReference type="InterPro" id="IPR035985">
    <property type="entry name" value="Ubiquitin-activating_enz"/>
</dbReference>
<dbReference type="Gene3D" id="3.40.50.720">
    <property type="entry name" value="NAD(P)-binding Rossmann-like Domain"/>
    <property type="match status" value="1"/>
</dbReference>
<evidence type="ECO:0000259" key="2">
    <source>
        <dbReference type="Pfam" id="PF00899"/>
    </source>
</evidence>
<organism evidence="3 4">
    <name type="scientific">Leptospirillum ferrodiazotrophum</name>
    <dbReference type="NCBI Taxonomy" id="412449"/>
    <lineage>
        <taxon>Bacteria</taxon>
        <taxon>Pseudomonadati</taxon>
        <taxon>Nitrospirota</taxon>
        <taxon>Nitrospiria</taxon>
        <taxon>Nitrospirales</taxon>
        <taxon>Nitrospiraceae</taxon>
        <taxon>Leptospirillum</taxon>
    </lineage>
</organism>
<dbReference type="EMBL" id="GG693862">
    <property type="protein sequence ID" value="EES53512.1"/>
    <property type="molecule type" value="Genomic_DNA"/>
</dbReference>
<dbReference type="CDD" id="cd00757">
    <property type="entry name" value="ThiF_MoeB_HesA_family"/>
    <property type="match status" value="1"/>
</dbReference>
<dbReference type="GO" id="GO:0016779">
    <property type="term" value="F:nucleotidyltransferase activity"/>
    <property type="evidence" value="ECO:0007669"/>
    <property type="project" value="TreeGrafter"/>
</dbReference>
<gene>
    <name evidence="3" type="ORF">UBAL3_78920105</name>
</gene>
<sequence length="253" mass="27100">MTLSAPLVARQLTLPGWTPENQARLEKSRVFLAGVGGVGGVIAQYLAMAGLGDLTLVHEGALEIPDLNRQTLMELSGVGKSRVGQASCRLSRQVPSCRITAIDARVSGWMEPLISSADLLIDARTNFEERFLLGRMALHAGKPLIFAAMNGMEGMVVPLRPGHGPCLECVFPEGDPAWDPLGFPVLGAVSGVIGSMAAIVAIRILSGYGESPLSQMTVFDGMDMSMRSFKISADRRCGACGYRQDFKEKDSYP</sequence>
<feature type="transmembrane region" description="Helical" evidence="1">
    <location>
        <begin position="181"/>
        <end position="205"/>
    </location>
</feature>
<evidence type="ECO:0000256" key="1">
    <source>
        <dbReference type="SAM" id="Phobius"/>
    </source>
</evidence>
<dbReference type="GO" id="GO:0005737">
    <property type="term" value="C:cytoplasm"/>
    <property type="evidence" value="ECO:0007669"/>
    <property type="project" value="TreeGrafter"/>
</dbReference>
<feature type="domain" description="THIF-type NAD/FAD binding fold" evidence="2">
    <location>
        <begin position="9"/>
        <end position="237"/>
    </location>
</feature>
<dbReference type="GO" id="GO:0008641">
    <property type="term" value="F:ubiquitin-like modifier activating enzyme activity"/>
    <property type="evidence" value="ECO:0007669"/>
    <property type="project" value="InterPro"/>
</dbReference>
<keyword evidence="4" id="KW-1185">Reference proteome</keyword>
<dbReference type="SUPFAM" id="SSF69572">
    <property type="entry name" value="Activating enzymes of the ubiquitin-like proteins"/>
    <property type="match status" value="1"/>
</dbReference>
<keyword evidence="1" id="KW-0812">Transmembrane</keyword>
<dbReference type="Proteomes" id="UP000009374">
    <property type="component" value="Unassembled WGS sequence"/>
</dbReference>
<reference evidence="3 4" key="1">
    <citation type="journal article" date="2009" name="Appl. Environ. Microbiol.">
        <title>Community genomic and proteomic analyses of chemoautotrophic iron-oxidizing "Leptospirillum rubarum" (Group II) and "Leptospirillum ferrodiazotrophum" (Group III) bacteria in acid mine drainage biofilms.</title>
        <authorList>
            <person name="Goltsman D.S."/>
            <person name="Denef V.J."/>
            <person name="Singer S.W."/>
            <person name="VerBerkmoes N.C."/>
            <person name="Lefsrud M."/>
            <person name="Mueller R.S."/>
            <person name="Dick G.J."/>
            <person name="Sun C.L."/>
            <person name="Wheeler K.E."/>
            <person name="Zemla A."/>
            <person name="Baker B.J."/>
            <person name="Hauser L."/>
            <person name="Land M."/>
            <person name="Shah M.B."/>
            <person name="Thelen M.P."/>
            <person name="Hettich R.L."/>
            <person name="Banfield J.F."/>
        </authorList>
    </citation>
    <scope>NUCLEOTIDE SEQUENCE [LARGE SCALE GENOMIC DNA]</scope>
</reference>
<dbReference type="PANTHER" id="PTHR10953">
    <property type="entry name" value="UBIQUITIN-ACTIVATING ENZYME E1"/>
    <property type="match status" value="1"/>
</dbReference>
<dbReference type="GO" id="GO:0004792">
    <property type="term" value="F:thiosulfate-cyanide sulfurtransferase activity"/>
    <property type="evidence" value="ECO:0007669"/>
    <property type="project" value="TreeGrafter"/>
</dbReference>
<proteinExistence type="predicted"/>
<dbReference type="Pfam" id="PF00899">
    <property type="entry name" value="ThiF"/>
    <property type="match status" value="1"/>
</dbReference>
<dbReference type="InterPro" id="IPR000594">
    <property type="entry name" value="ThiF_NAD_FAD-bd"/>
</dbReference>
<protein>
    <submittedName>
        <fullName evidence="3">Putative sulfur transfer protein (ThiF/MoeB)</fullName>
    </submittedName>
</protein>
<evidence type="ECO:0000313" key="3">
    <source>
        <dbReference type="EMBL" id="EES53512.1"/>
    </source>
</evidence>
<dbReference type="AlphaFoldDB" id="C6HVD8"/>
<name>C6HVD8_9BACT</name>
<dbReference type="PANTHER" id="PTHR10953:SF102">
    <property type="entry name" value="ADENYLYLTRANSFERASE AND SULFURTRANSFERASE MOCS3"/>
    <property type="match status" value="1"/>
</dbReference>
<feature type="transmembrane region" description="Helical" evidence="1">
    <location>
        <begin position="30"/>
        <end position="47"/>
    </location>
</feature>
<keyword evidence="1" id="KW-1133">Transmembrane helix</keyword>
<dbReference type="InterPro" id="IPR045886">
    <property type="entry name" value="ThiF/MoeB/HesA"/>
</dbReference>